<keyword evidence="1" id="KW-0812">Transmembrane</keyword>
<evidence type="ECO:0000256" key="2">
    <source>
        <dbReference type="SAM" id="SignalP"/>
    </source>
</evidence>
<reference evidence="4" key="1">
    <citation type="submission" date="2017-12" db="EMBL/GenBank/DDBJ databases">
        <authorList>
            <consortium name="DOE Joint Genome Institute"/>
            <person name="Mondo S.J."/>
            <person name="Kjaerbolling I."/>
            <person name="Vesth T.C."/>
            <person name="Frisvad J.C."/>
            <person name="Nybo J.L."/>
            <person name="Theobald S."/>
            <person name="Kuo A."/>
            <person name="Bowyer P."/>
            <person name="Matsuda Y."/>
            <person name="Lyhne E.K."/>
            <person name="Kogle M.E."/>
            <person name="Clum A."/>
            <person name="Lipzen A."/>
            <person name="Salamov A."/>
            <person name="Ngan C.Y."/>
            <person name="Daum C."/>
            <person name="Chiniquy J."/>
            <person name="Barry K."/>
            <person name="LaButti K."/>
            <person name="Haridas S."/>
            <person name="Simmons B.A."/>
            <person name="Magnuson J.K."/>
            <person name="Mortensen U.H."/>
            <person name="Larsen T.O."/>
            <person name="Grigoriev I.V."/>
            <person name="Baker S.E."/>
            <person name="Andersen M.R."/>
            <person name="Nordberg H.P."/>
            <person name="Cantor M.N."/>
            <person name="Hua S.X."/>
        </authorList>
    </citation>
    <scope>NUCLEOTIDE SEQUENCE [LARGE SCALE GENOMIC DNA]</scope>
    <source>
        <strain evidence="4">IBT 19404</strain>
    </source>
</reference>
<accession>A0A2J5I993</accession>
<evidence type="ECO:0000256" key="1">
    <source>
        <dbReference type="SAM" id="Phobius"/>
    </source>
</evidence>
<keyword evidence="2" id="KW-0732">Signal</keyword>
<dbReference type="Proteomes" id="UP000235023">
    <property type="component" value="Unassembled WGS sequence"/>
</dbReference>
<gene>
    <name evidence="3" type="ORF">BDW42DRAFT_54762</name>
</gene>
<feature type="transmembrane region" description="Helical" evidence="1">
    <location>
        <begin position="88"/>
        <end position="110"/>
    </location>
</feature>
<dbReference type="AlphaFoldDB" id="A0A2J5I993"/>
<name>A0A2J5I993_9EURO</name>
<sequence>MQLTSFLAAALLSTTAVARNPFTDYFCDLAADKTKMIQQPYCCSDLVPARNNDLAMMGDQCEQLDDERVIVKCKDGTKPVCCYTVVRFFLLSFPSYFTCLFGSVFGCALANRLSF</sequence>
<protein>
    <recommendedName>
        <fullName evidence="5">Hydrophobin</fullName>
    </recommendedName>
</protein>
<evidence type="ECO:0000313" key="3">
    <source>
        <dbReference type="EMBL" id="PLN86608.1"/>
    </source>
</evidence>
<evidence type="ECO:0008006" key="5">
    <source>
        <dbReference type="Google" id="ProtNLM"/>
    </source>
</evidence>
<feature type="chain" id="PRO_5014339539" description="Hydrophobin" evidence="2">
    <location>
        <begin position="19"/>
        <end position="115"/>
    </location>
</feature>
<evidence type="ECO:0000313" key="4">
    <source>
        <dbReference type="Proteomes" id="UP000235023"/>
    </source>
</evidence>
<dbReference type="EMBL" id="KZ559497">
    <property type="protein sequence ID" value="PLN86608.1"/>
    <property type="molecule type" value="Genomic_DNA"/>
</dbReference>
<dbReference type="OrthoDB" id="4269539at2759"/>
<keyword evidence="4" id="KW-1185">Reference proteome</keyword>
<proteinExistence type="predicted"/>
<keyword evidence="1" id="KW-0472">Membrane</keyword>
<organism evidence="3 4">
    <name type="scientific">Aspergillus taichungensis</name>
    <dbReference type="NCBI Taxonomy" id="482145"/>
    <lineage>
        <taxon>Eukaryota</taxon>
        <taxon>Fungi</taxon>
        <taxon>Dikarya</taxon>
        <taxon>Ascomycota</taxon>
        <taxon>Pezizomycotina</taxon>
        <taxon>Eurotiomycetes</taxon>
        <taxon>Eurotiomycetidae</taxon>
        <taxon>Eurotiales</taxon>
        <taxon>Aspergillaceae</taxon>
        <taxon>Aspergillus</taxon>
        <taxon>Aspergillus subgen. Circumdati</taxon>
    </lineage>
</organism>
<keyword evidence="1" id="KW-1133">Transmembrane helix</keyword>
<feature type="signal peptide" evidence="2">
    <location>
        <begin position="1"/>
        <end position="18"/>
    </location>
</feature>